<protein>
    <submittedName>
        <fullName evidence="2">Uncharacterized protein</fullName>
    </submittedName>
</protein>
<proteinExistence type="predicted"/>
<reference evidence="2" key="1">
    <citation type="journal article" date="2007" name="J. Microbiol.">
        <title>The diversity of multi-drug resistance profiles in tetracycline-resistant Vibrio species isolated from coastal sediments and seawater.</title>
        <authorList>
            <person name="Neela F.A."/>
            <person name="Nonaka L."/>
            <person name="Suzuki S."/>
        </authorList>
    </citation>
    <scope>NUCLEOTIDE SEQUENCE</scope>
    <source>
        <strain evidence="2">04Ya311</strain>
        <plasmid evidence="2">pAQU1</plasmid>
    </source>
</reference>
<accession>H1A9T0</accession>
<reference evidence="2" key="3">
    <citation type="journal article" date="2009" name="World J. Microbiol. Biotechnol.">
        <title>Transfer of the chromosomally encoded tetracycline resistance gene tet(M) from marine bacteria to Escherichia coli and Enterococcus faecalis.</title>
        <authorList>
            <person name="Neela F.A."/>
            <person name="Nonaka L."/>
            <person name="Suzuki S."/>
            <person name="Rahman M.H."/>
        </authorList>
    </citation>
    <scope>NUCLEOTIDE SEQUENCE</scope>
    <source>
        <strain evidence="2">04Ya311</strain>
        <plasmid evidence="2">pAQU1</plasmid>
    </source>
</reference>
<evidence type="ECO:0000313" key="2">
    <source>
        <dbReference type="EMBL" id="BAL43365.1"/>
    </source>
</evidence>
<name>H1A9T0_PHODD</name>
<geneLocation type="plasmid" evidence="2">
    <name>pAQU1</name>
</geneLocation>
<reference evidence="2" key="2">
    <citation type="journal article" date="2007" name="Microbes Environ.">
        <title>Distribution of tetracycline resistance gene, tet(M) in Gram-positive and Gram-negative bacteria isolated from sediment and seawater at a coastal aquaculture site in Japan.</title>
        <authorList>
            <person name="Nonaka L."/>
            <person name="Ikeno K."/>
            <person name="Suzuki S."/>
        </authorList>
    </citation>
    <scope>NUCLEOTIDE SEQUENCE</scope>
    <source>
        <strain evidence="2">04Ya311</strain>
        <plasmid evidence="2">pAQU1</plasmid>
    </source>
</reference>
<feature type="compositionally biased region" description="Basic and acidic residues" evidence="1">
    <location>
        <begin position="123"/>
        <end position="150"/>
    </location>
</feature>
<sequence>MGRCPKPRVRHVAGVQVAAPLRSALPAPLPERGGHSITSRVRFAGCSPDPFRFAPGLRLPLPPLTLPERPSLWLWGWERRERSDRRPQPPSLTAASVGSPEGQSPFGPSAAETNPLASGEALTPRERSAEESPNDFDKNHKFKVDAHLVM</sequence>
<organism evidence="2">
    <name type="scientific">Photobacterium damselae subsp. damselae</name>
    <name type="common">Listonella damsela</name>
    <dbReference type="NCBI Taxonomy" id="85581"/>
    <lineage>
        <taxon>Bacteria</taxon>
        <taxon>Pseudomonadati</taxon>
        <taxon>Pseudomonadota</taxon>
        <taxon>Gammaproteobacteria</taxon>
        <taxon>Vibrionales</taxon>
        <taxon>Vibrionaceae</taxon>
        <taxon>Photobacterium</taxon>
    </lineage>
</organism>
<evidence type="ECO:0000256" key="1">
    <source>
        <dbReference type="SAM" id="MobiDB-lite"/>
    </source>
</evidence>
<reference evidence="2" key="4">
    <citation type="journal article" date="2012" name="Microbes Environ.">
        <title>Novel conjugative transferable multiple drug resistance plasmid pAQU1 from Photobacterium damselae subsp. damselae isolated from marine aquaculture environment.</title>
        <authorList>
            <person name="Nonaka L."/>
            <person name="Maruyama F."/>
            <person name="Miyamoto M."/>
            <person name="Miyakoshi M."/>
            <person name="Kurokawa K."/>
            <person name="Masuda M."/>
        </authorList>
    </citation>
    <scope>NUCLEOTIDE SEQUENCE</scope>
    <source>
        <strain evidence="2">04Ya311</strain>
        <plasmid evidence="2">pAQU1</plasmid>
    </source>
</reference>
<dbReference type="EMBL" id="AB571865">
    <property type="protein sequence ID" value="BAL43365.1"/>
    <property type="molecule type" value="Genomic_DNA"/>
</dbReference>
<dbReference type="AlphaFoldDB" id="H1A9T0"/>
<feature type="region of interest" description="Disordered" evidence="1">
    <location>
        <begin position="80"/>
        <end position="150"/>
    </location>
</feature>
<keyword evidence="2" id="KW-0614">Plasmid</keyword>